<sequence>MANTVTLLCMCLIVVSSIHPSHSNCPTSEKSPLCSGTVRCCDELTKSPNCATPRDDLWKEMLCSPGGACGDNALNMCCLSYYIKFGAYPRDGSCHHFKNPTL</sequence>
<evidence type="ECO:0000313" key="2">
    <source>
        <dbReference type="EMBL" id="KAK6178967.1"/>
    </source>
</evidence>
<feature type="chain" id="PRO_5043011482" evidence="1">
    <location>
        <begin position="24"/>
        <end position="102"/>
    </location>
</feature>
<proteinExistence type="predicted"/>
<reference evidence="2 3" key="1">
    <citation type="submission" date="2024-01" db="EMBL/GenBank/DDBJ databases">
        <title>The genome of the rayed Mediterranean limpet Patella caerulea (Linnaeus, 1758).</title>
        <authorList>
            <person name="Anh-Thu Weber A."/>
            <person name="Halstead-Nussloch G."/>
        </authorList>
    </citation>
    <scope>NUCLEOTIDE SEQUENCE [LARGE SCALE GENOMIC DNA]</scope>
    <source>
        <strain evidence="2">AATW-2023a</strain>
        <tissue evidence="2">Whole specimen</tissue>
    </source>
</reference>
<dbReference type="EMBL" id="JAZGQO010000008">
    <property type="protein sequence ID" value="KAK6178967.1"/>
    <property type="molecule type" value="Genomic_DNA"/>
</dbReference>
<keyword evidence="1" id="KW-0732">Signal</keyword>
<comment type="caution">
    <text evidence="2">The sequence shown here is derived from an EMBL/GenBank/DDBJ whole genome shotgun (WGS) entry which is preliminary data.</text>
</comment>
<gene>
    <name evidence="2" type="ORF">SNE40_011434</name>
</gene>
<evidence type="ECO:0000256" key="1">
    <source>
        <dbReference type="SAM" id="SignalP"/>
    </source>
</evidence>
<name>A0AAN8JJV5_PATCE</name>
<dbReference type="Proteomes" id="UP001347796">
    <property type="component" value="Unassembled WGS sequence"/>
</dbReference>
<dbReference type="AlphaFoldDB" id="A0AAN8JJV5"/>
<evidence type="ECO:0000313" key="3">
    <source>
        <dbReference type="Proteomes" id="UP001347796"/>
    </source>
</evidence>
<protein>
    <submittedName>
        <fullName evidence="2">Uncharacterized protein</fullName>
    </submittedName>
</protein>
<feature type="signal peptide" evidence="1">
    <location>
        <begin position="1"/>
        <end position="23"/>
    </location>
</feature>
<keyword evidence="3" id="KW-1185">Reference proteome</keyword>
<organism evidence="2 3">
    <name type="scientific">Patella caerulea</name>
    <name type="common">Rayed Mediterranean limpet</name>
    <dbReference type="NCBI Taxonomy" id="87958"/>
    <lineage>
        <taxon>Eukaryota</taxon>
        <taxon>Metazoa</taxon>
        <taxon>Spiralia</taxon>
        <taxon>Lophotrochozoa</taxon>
        <taxon>Mollusca</taxon>
        <taxon>Gastropoda</taxon>
        <taxon>Patellogastropoda</taxon>
        <taxon>Patelloidea</taxon>
        <taxon>Patellidae</taxon>
        <taxon>Patella</taxon>
    </lineage>
</organism>
<accession>A0AAN8JJV5</accession>